<dbReference type="Proteomes" id="UP000467840">
    <property type="component" value="Chromosome 6"/>
</dbReference>
<evidence type="ECO:0000256" key="1">
    <source>
        <dbReference type="SAM" id="MobiDB-lite"/>
    </source>
</evidence>
<feature type="region of interest" description="Disordered" evidence="1">
    <location>
        <begin position="160"/>
        <end position="258"/>
    </location>
</feature>
<reference evidence="2 3" key="1">
    <citation type="journal article" date="2020" name="Mol. Plant">
        <title>The Chromosome-Based Rubber Tree Genome Provides New Insights into Spurge Genome Evolution and Rubber Biosynthesis.</title>
        <authorList>
            <person name="Liu J."/>
            <person name="Shi C."/>
            <person name="Shi C.C."/>
            <person name="Li W."/>
            <person name="Zhang Q.J."/>
            <person name="Zhang Y."/>
            <person name="Li K."/>
            <person name="Lu H.F."/>
            <person name="Shi C."/>
            <person name="Zhu S.T."/>
            <person name="Xiao Z.Y."/>
            <person name="Nan H."/>
            <person name="Yue Y."/>
            <person name="Zhu X.G."/>
            <person name="Wu Y."/>
            <person name="Hong X.N."/>
            <person name="Fan G.Y."/>
            <person name="Tong Y."/>
            <person name="Zhang D."/>
            <person name="Mao C.L."/>
            <person name="Liu Y.L."/>
            <person name="Hao S.J."/>
            <person name="Liu W.Q."/>
            <person name="Lv M.Q."/>
            <person name="Zhang H.B."/>
            <person name="Liu Y."/>
            <person name="Hu-Tang G.R."/>
            <person name="Wang J.P."/>
            <person name="Wang J.H."/>
            <person name="Sun Y.H."/>
            <person name="Ni S.B."/>
            <person name="Chen W.B."/>
            <person name="Zhang X.C."/>
            <person name="Jiao Y.N."/>
            <person name="Eichler E.E."/>
            <person name="Li G.H."/>
            <person name="Liu X."/>
            <person name="Gao L.Z."/>
        </authorList>
    </citation>
    <scope>NUCLEOTIDE SEQUENCE [LARGE SCALE GENOMIC DNA]</scope>
    <source>
        <strain evidence="3">cv. GT1</strain>
        <tissue evidence="2">Leaf</tissue>
    </source>
</reference>
<comment type="caution">
    <text evidence="2">The sequence shown here is derived from an EMBL/GenBank/DDBJ whole genome shotgun (WGS) entry which is preliminary data.</text>
</comment>
<feature type="compositionally biased region" description="Basic and acidic residues" evidence="1">
    <location>
        <begin position="160"/>
        <end position="178"/>
    </location>
</feature>
<feature type="region of interest" description="Disordered" evidence="1">
    <location>
        <begin position="40"/>
        <end position="74"/>
    </location>
</feature>
<evidence type="ECO:0000313" key="2">
    <source>
        <dbReference type="EMBL" id="KAF2317444.1"/>
    </source>
</evidence>
<gene>
    <name evidence="2" type="ORF">GH714_022336</name>
</gene>
<organism evidence="2 3">
    <name type="scientific">Hevea brasiliensis</name>
    <name type="common">Para rubber tree</name>
    <name type="synonym">Siphonia brasiliensis</name>
    <dbReference type="NCBI Taxonomy" id="3981"/>
    <lineage>
        <taxon>Eukaryota</taxon>
        <taxon>Viridiplantae</taxon>
        <taxon>Streptophyta</taxon>
        <taxon>Embryophyta</taxon>
        <taxon>Tracheophyta</taxon>
        <taxon>Spermatophyta</taxon>
        <taxon>Magnoliopsida</taxon>
        <taxon>eudicotyledons</taxon>
        <taxon>Gunneridae</taxon>
        <taxon>Pentapetalae</taxon>
        <taxon>rosids</taxon>
        <taxon>fabids</taxon>
        <taxon>Malpighiales</taxon>
        <taxon>Euphorbiaceae</taxon>
        <taxon>Crotonoideae</taxon>
        <taxon>Micrandreae</taxon>
        <taxon>Hevea</taxon>
    </lineage>
</organism>
<feature type="compositionally biased region" description="Polar residues" evidence="1">
    <location>
        <begin position="59"/>
        <end position="68"/>
    </location>
</feature>
<proteinExistence type="predicted"/>
<protein>
    <submittedName>
        <fullName evidence="2">Uncharacterized protein</fullName>
    </submittedName>
</protein>
<feature type="compositionally biased region" description="Basic and acidic residues" evidence="1">
    <location>
        <begin position="227"/>
        <end position="244"/>
    </location>
</feature>
<name>A0A6A6MWA0_HEVBR</name>
<evidence type="ECO:0000313" key="3">
    <source>
        <dbReference type="Proteomes" id="UP000467840"/>
    </source>
</evidence>
<keyword evidence="3" id="KW-1185">Reference proteome</keyword>
<dbReference type="AlphaFoldDB" id="A0A6A6MWA0"/>
<dbReference type="EMBL" id="JAAGAX010000004">
    <property type="protein sequence ID" value="KAF2317444.1"/>
    <property type="molecule type" value="Genomic_DNA"/>
</dbReference>
<sequence length="258" mass="28710">MWKLSLPSLMAYRLGPNGDREARSTRSSYPISIAESLVEFQRSDGQTQSTEGQKRGRQQPRQDGSSKSYKPKEGHLGEKTECVFGVEFVVLAKAIPMIFANSMCMTEGGGTCVVPLLRGKASNTLQPCMLRCMILHQLFRERSSLRKEEVLRRRIRRSVRGDTPKLRKGHPPREKVDCARGNSSTRAQGKSHRRGRRVQGDIARGRAGGSAKPREELVHLATGTREVLQEHSKSKPKATMRDMLGDMGGGPNDGRRAD</sequence>
<accession>A0A6A6MWA0</accession>